<dbReference type="Proteomes" id="UP000007875">
    <property type="component" value="Unassembled WGS sequence"/>
</dbReference>
<dbReference type="Ensembl" id="ENSCSAVT00000007174.1">
    <property type="protein sequence ID" value="ENSCSAVP00000007082.1"/>
    <property type="gene ID" value="ENSCSAVG00000004235.1"/>
</dbReference>
<proteinExistence type="predicted"/>
<reference evidence="1" key="2">
    <citation type="submission" date="2025-08" db="UniProtKB">
        <authorList>
            <consortium name="Ensembl"/>
        </authorList>
    </citation>
    <scope>IDENTIFICATION</scope>
</reference>
<evidence type="ECO:0000313" key="1">
    <source>
        <dbReference type="Ensembl" id="ENSCSAVP00000007082.1"/>
    </source>
</evidence>
<dbReference type="HOGENOM" id="CLU_2468404_0_0_1"/>
<evidence type="ECO:0000313" key="2">
    <source>
        <dbReference type="Proteomes" id="UP000007875"/>
    </source>
</evidence>
<reference evidence="1" key="3">
    <citation type="submission" date="2025-09" db="UniProtKB">
        <authorList>
            <consortium name="Ensembl"/>
        </authorList>
    </citation>
    <scope>IDENTIFICATION</scope>
</reference>
<dbReference type="GeneTree" id="ENSGT00660000097244"/>
<keyword evidence="2" id="KW-1185">Reference proteome</keyword>
<dbReference type="AlphaFoldDB" id="H2YP24"/>
<reference evidence="2" key="1">
    <citation type="submission" date="2003-08" db="EMBL/GenBank/DDBJ databases">
        <authorList>
            <person name="Birren B."/>
            <person name="Nusbaum C."/>
            <person name="Abebe A."/>
            <person name="Abouelleil A."/>
            <person name="Adekoya E."/>
            <person name="Ait-zahra M."/>
            <person name="Allen N."/>
            <person name="Allen T."/>
            <person name="An P."/>
            <person name="Anderson M."/>
            <person name="Anderson S."/>
            <person name="Arachchi H."/>
            <person name="Armbruster J."/>
            <person name="Bachantsang P."/>
            <person name="Baldwin J."/>
            <person name="Barry A."/>
            <person name="Bayul T."/>
            <person name="Blitshsteyn B."/>
            <person name="Bloom T."/>
            <person name="Blye J."/>
            <person name="Boguslavskiy L."/>
            <person name="Borowsky M."/>
            <person name="Boukhgalter B."/>
            <person name="Brunache A."/>
            <person name="Butler J."/>
            <person name="Calixte N."/>
            <person name="Calvo S."/>
            <person name="Camarata J."/>
            <person name="Campo K."/>
            <person name="Chang J."/>
            <person name="Cheshatsang Y."/>
            <person name="Citroen M."/>
            <person name="Collymore A."/>
            <person name="Considine T."/>
            <person name="Cook A."/>
            <person name="Cooke P."/>
            <person name="Corum B."/>
            <person name="Cuomo C."/>
            <person name="David R."/>
            <person name="Dawoe T."/>
            <person name="Degray S."/>
            <person name="Dodge S."/>
            <person name="Dooley K."/>
            <person name="Dorje P."/>
            <person name="Dorjee K."/>
            <person name="Dorris L."/>
            <person name="Duffey N."/>
            <person name="Dupes A."/>
            <person name="Elkins T."/>
            <person name="Engels R."/>
            <person name="Erickson J."/>
            <person name="Farina A."/>
            <person name="Faro S."/>
            <person name="Ferreira P."/>
            <person name="Fischer H."/>
            <person name="Fitzgerald M."/>
            <person name="Foley K."/>
            <person name="Gage D."/>
            <person name="Galagan J."/>
            <person name="Gearin G."/>
            <person name="Gnerre S."/>
            <person name="Gnirke A."/>
            <person name="Goyette A."/>
            <person name="Graham J."/>
            <person name="Grandbois E."/>
            <person name="Gyaltsen K."/>
            <person name="Hafez N."/>
            <person name="Hagopian D."/>
            <person name="Hagos B."/>
            <person name="Hall J."/>
            <person name="Hatcher B."/>
            <person name="Heller A."/>
            <person name="Higgins H."/>
            <person name="Honan T."/>
            <person name="Horn A."/>
            <person name="Houde N."/>
            <person name="Hughes L."/>
            <person name="Hulme W."/>
            <person name="Husby E."/>
            <person name="Iliev I."/>
            <person name="Jaffe D."/>
            <person name="Jones C."/>
            <person name="Kamal M."/>
            <person name="Kamat A."/>
            <person name="Kamvysselis M."/>
            <person name="Karlsson E."/>
            <person name="Kells C."/>
            <person name="Kieu A."/>
            <person name="Kisner P."/>
            <person name="Kodira C."/>
            <person name="Kulbokas E."/>
            <person name="Labutti K."/>
            <person name="Lama D."/>
            <person name="Landers T."/>
            <person name="Leger J."/>
            <person name="Levine S."/>
            <person name="Lewis D."/>
            <person name="Lewis T."/>
            <person name="Lindblad-toh K."/>
            <person name="Liu X."/>
            <person name="Lokyitsang T."/>
            <person name="Lokyitsang Y."/>
            <person name="Lucien O."/>
            <person name="Lui A."/>
            <person name="Ma L.J."/>
            <person name="Mabbitt R."/>
            <person name="Macdonald J."/>
            <person name="Maclean C."/>
            <person name="Major J."/>
            <person name="Manning J."/>
            <person name="Marabella R."/>
            <person name="Maru K."/>
            <person name="Matthews C."/>
            <person name="Mauceli E."/>
            <person name="Mccarthy M."/>
            <person name="Mcdonough S."/>
            <person name="Mcghee T."/>
            <person name="Meldrim J."/>
            <person name="Meneus L."/>
            <person name="Mesirov J."/>
            <person name="Mihalev A."/>
            <person name="Mihova T."/>
            <person name="Mikkelsen T."/>
            <person name="Mlenga V."/>
            <person name="Moru K."/>
            <person name="Mozes J."/>
            <person name="Mulrain L."/>
            <person name="Munson G."/>
            <person name="Naylor J."/>
            <person name="Newes C."/>
            <person name="Nguyen C."/>
            <person name="Nguyen N."/>
            <person name="Nguyen T."/>
            <person name="Nicol R."/>
            <person name="Nielsen C."/>
            <person name="Nizzari M."/>
            <person name="Norbu C."/>
            <person name="Norbu N."/>
            <person name="O'donnell P."/>
            <person name="Okoawo O."/>
            <person name="O'leary S."/>
            <person name="Omotosho B."/>
            <person name="O'neill K."/>
            <person name="Osman S."/>
            <person name="Parker S."/>
            <person name="Perrin D."/>
            <person name="Phunkhang P."/>
            <person name="Piqani B."/>
            <person name="Purcell S."/>
            <person name="Rachupka T."/>
            <person name="Ramasamy U."/>
            <person name="Rameau R."/>
            <person name="Ray V."/>
            <person name="Raymond C."/>
            <person name="Retta R."/>
            <person name="Richardson S."/>
            <person name="Rise C."/>
            <person name="Rodriguez J."/>
            <person name="Rogers J."/>
            <person name="Rogov P."/>
            <person name="Rutman M."/>
            <person name="Schupbach R."/>
            <person name="Seaman C."/>
            <person name="Settipalli S."/>
            <person name="Sharpe T."/>
            <person name="Sheridan J."/>
            <person name="Sherpa N."/>
            <person name="Shi J."/>
            <person name="Smirnov S."/>
            <person name="Smith C."/>
            <person name="Sougnez C."/>
            <person name="Spencer B."/>
            <person name="Stalker J."/>
            <person name="Stange-thomann N."/>
            <person name="Stavropoulos S."/>
            <person name="Stetson K."/>
            <person name="Stone C."/>
            <person name="Stone S."/>
            <person name="Stubbs M."/>
            <person name="Talamas J."/>
            <person name="Tchuinga P."/>
            <person name="Tenzing P."/>
            <person name="Tesfaye S."/>
            <person name="Theodore J."/>
            <person name="Thoulutsang Y."/>
            <person name="Topham K."/>
            <person name="Towey S."/>
            <person name="Tsamla T."/>
            <person name="Tsomo N."/>
            <person name="Vallee D."/>
            <person name="Vassiliev H."/>
            <person name="Venkataraman V."/>
            <person name="Vinson J."/>
            <person name="Vo A."/>
            <person name="Wade C."/>
            <person name="Wang S."/>
            <person name="Wangchuk T."/>
            <person name="Wangdi T."/>
            <person name="Whittaker C."/>
            <person name="Wilkinson J."/>
            <person name="Wu Y."/>
            <person name="Wyman D."/>
            <person name="Yadav S."/>
            <person name="Yang S."/>
            <person name="Yang X."/>
            <person name="Yeager S."/>
            <person name="Yee E."/>
            <person name="Young G."/>
            <person name="Zainoun J."/>
            <person name="Zembeck L."/>
            <person name="Zimmer A."/>
            <person name="Zody M."/>
            <person name="Lander E."/>
        </authorList>
    </citation>
    <scope>NUCLEOTIDE SEQUENCE [LARGE SCALE GENOMIC DNA]</scope>
</reference>
<organism evidence="1 2">
    <name type="scientific">Ciona savignyi</name>
    <name type="common">Pacific transparent sea squirt</name>
    <dbReference type="NCBI Taxonomy" id="51511"/>
    <lineage>
        <taxon>Eukaryota</taxon>
        <taxon>Metazoa</taxon>
        <taxon>Chordata</taxon>
        <taxon>Tunicata</taxon>
        <taxon>Ascidiacea</taxon>
        <taxon>Phlebobranchia</taxon>
        <taxon>Cionidae</taxon>
        <taxon>Ciona</taxon>
    </lineage>
</organism>
<sequence length="88" mass="9878">MSSSSNGQLALKQNETIWNESIAEIHGIMEEEELTLLETTTSDTEESFREFSQINVLMSDFESMLEIQEQSVSSDKSTAQDTINVLEA</sequence>
<accession>H2YP24</accession>
<dbReference type="InParanoid" id="H2YP24"/>
<protein>
    <submittedName>
        <fullName evidence="1">Uncharacterized protein</fullName>
    </submittedName>
</protein>
<name>H2YP24_CIOSA</name>